<organism evidence="1 2">
    <name type="scientific">Vicia faba</name>
    <name type="common">Broad bean</name>
    <name type="synonym">Faba vulgaris</name>
    <dbReference type="NCBI Taxonomy" id="3906"/>
    <lineage>
        <taxon>Eukaryota</taxon>
        <taxon>Viridiplantae</taxon>
        <taxon>Streptophyta</taxon>
        <taxon>Embryophyta</taxon>
        <taxon>Tracheophyta</taxon>
        <taxon>Spermatophyta</taxon>
        <taxon>Magnoliopsida</taxon>
        <taxon>eudicotyledons</taxon>
        <taxon>Gunneridae</taxon>
        <taxon>Pentapetalae</taxon>
        <taxon>rosids</taxon>
        <taxon>fabids</taxon>
        <taxon>Fabales</taxon>
        <taxon>Fabaceae</taxon>
        <taxon>Papilionoideae</taxon>
        <taxon>50 kb inversion clade</taxon>
        <taxon>NPAAA clade</taxon>
        <taxon>Hologalegina</taxon>
        <taxon>IRL clade</taxon>
        <taxon>Fabeae</taxon>
        <taxon>Vicia</taxon>
    </lineage>
</organism>
<protein>
    <submittedName>
        <fullName evidence="1">Uncharacterized protein</fullName>
    </submittedName>
</protein>
<gene>
    <name evidence="1" type="ORF">VFH_III016840</name>
</gene>
<keyword evidence="2" id="KW-1185">Reference proteome</keyword>
<dbReference type="Proteomes" id="UP001157006">
    <property type="component" value="Chromosome 3"/>
</dbReference>
<accession>A0AAV1A0Y8</accession>
<sequence>MEEATKKPRGNGDHFVPFCSYTSMRCGMFVGYICKVQVQNMLYFRCILDFSITYEHQVLKYNETKTYHLFERETIVSDVRETSGHAVRGSVNTCLVNFTRNKVKCIEPDSLQLKRH</sequence>
<proteinExistence type="predicted"/>
<dbReference type="AlphaFoldDB" id="A0AAV1A0Y8"/>
<dbReference type="EMBL" id="OX451738">
    <property type="protein sequence ID" value="CAI8601922.1"/>
    <property type="molecule type" value="Genomic_DNA"/>
</dbReference>
<name>A0AAV1A0Y8_VICFA</name>
<evidence type="ECO:0000313" key="1">
    <source>
        <dbReference type="EMBL" id="CAI8601922.1"/>
    </source>
</evidence>
<evidence type="ECO:0000313" key="2">
    <source>
        <dbReference type="Proteomes" id="UP001157006"/>
    </source>
</evidence>
<reference evidence="1 2" key="1">
    <citation type="submission" date="2023-01" db="EMBL/GenBank/DDBJ databases">
        <authorList>
            <person name="Kreplak J."/>
        </authorList>
    </citation>
    <scope>NUCLEOTIDE SEQUENCE [LARGE SCALE GENOMIC DNA]</scope>
</reference>